<evidence type="ECO:0000313" key="2">
    <source>
        <dbReference type="Proteomes" id="UP000282613"/>
    </source>
</evidence>
<organism evidence="1 2">
    <name type="scientific">Taenia asiatica</name>
    <name type="common">Asian tapeworm</name>
    <dbReference type="NCBI Taxonomy" id="60517"/>
    <lineage>
        <taxon>Eukaryota</taxon>
        <taxon>Metazoa</taxon>
        <taxon>Spiralia</taxon>
        <taxon>Lophotrochozoa</taxon>
        <taxon>Platyhelminthes</taxon>
        <taxon>Cestoda</taxon>
        <taxon>Eucestoda</taxon>
        <taxon>Cyclophyllidea</taxon>
        <taxon>Taeniidae</taxon>
        <taxon>Taenia</taxon>
    </lineage>
</organism>
<reference evidence="1 2" key="1">
    <citation type="submission" date="2018-11" db="EMBL/GenBank/DDBJ databases">
        <authorList>
            <consortium name="Pathogen Informatics"/>
        </authorList>
    </citation>
    <scope>NUCLEOTIDE SEQUENCE [LARGE SCALE GENOMIC DNA]</scope>
</reference>
<name>A0A3P6QAF5_TAEAS</name>
<dbReference type="AlphaFoldDB" id="A0A3P6QAF5"/>
<dbReference type="EMBL" id="UYRS01020265">
    <property type="protein sequence ID" value="VDK48516.1"/>
    <property type="molecule type" value="Genomic_DNA"/>
</dbReference>
<protein>
    <submittedName>
        <fullName evidence="1">Uncharacterized protein</fullName>
    </submittedName>
</protein>
<accession>A0A3P6QAF5</accession>
<sequence length="45" mass="5417">MLFDHMQVNLFCVYFPWDYSNSVMLIPHSSIKIIYIPISKFIEHV</sequence>
<gene>
    <name evidence="1" type="ORF">TASK_LOCUS10091</name>
</gene>
<dbReference type="Proteomes" id="UP000282613">
    <property type="component" value="Unassembled WGS sequence"/>
</dbReference>
<evidence type="ECO:0000313" key="1">
    <source>
        <dbReference type="EMBL" id="VDK48516.1"/>
    </source>
</evidence>
<proteinExistence type="predicted"/>
<keyword evidence="2" id="KW-1185">Reference proteome</keyword>